<dbReference type="GO" id="GO:0005524">
    <property type="term" value="F:ATP binding"/>
    <property type="evidence" value="ECO:0007669"/>
    <property type="project" value="UniProtKB-KW"/>
</dbReference>
<evidence type="ECO:0000313" key="7">
    <source>
        <dbReference type="EMBL" id="GMR33004.1"/>
    </source>
</evidence>
<dbReference type="EMBL" id="BTRK01000001">
    <property type="protein sequence ID" value="GMR33004.1"/>
    <property type="molecule type" value="Genomic_DNA"/>
</dbReference>
<evidence type="ECO:0000256" key="3">
    <source>
        <dbReference type="ARBA" id="ARBA00022840"/>
    </source>
</evidence>
<gene>
    <name evidence="7" type="ORF">PMAYCL1PPCAC_03199</name>
</gene>
<dbReference type="FunFam" id="3.90.640.10:FF:000029">
    <property type="entry name" value="Heat shock protein 110"/>
    <property type="match status" value="1"/>
</dbReference>
<feature type="region of interest" description="Disordered" evidence="6">
    <location>
        <begin position="1"/>
        <end position="74"/>
    </location>
</feature>
<keyword evidence="2 4" id="KW-0547">Nucleotide-binding</keyword>
<feature type="non-terminal residue" evidence="7">
    <location>
        <position position="1"/>
    </location>
</feature>
<feature type="compositionally biased region" description="Polar residues" evidence="6">
    <location>
        <begin position="1"/>
        <end position="13"/>
    </location>
</feature>
<dbReference type="Proteomes" id="UP001328107">
    <property type="component" value="Unassembled WGS sequence"/>
</dbReference>
<evidence type="ECO:0000256" key="4">
    <source>
        <dbReference type="RuleBase" id="RU003322"/>
    </source>
</evidence>
<dbReference type="PROSITE" id="PS00329">
    <property type="entry name" value="HSP70_2"/>
    <property type="match status" value="1"/>
</dbReference>
<evidence type="ECO:0000256" key="1">
    <source>
        <dbReference type="ARBA" id="ARBA00007381"/>
    </source>
</evidence>
<feature type="coiled-coil region" evidence="5">
    <location>
        <begin position="587"/>
        <end position="614"/>
    </location>
</feature>
<protein>
    <submittedName>
        <fullName evidence="7">Uncharacterized protein</fullName>
    </submittedName>
</protein>
<dbReference type="InterPro" id="IPR043129">
    <property type="entry name" value="ATPase_NBD"/>
</dbReference>
<dbReference type="SUPFAM" id="SSF100920">
    <property type="entry name" value="Heat shock protein 70kD (HSP70), peptide-binding domain"/>
    <property type="match status" value="1"/>
</dbReference>
<proteinExistence type="inferred from homology"/>
<dbReference type="PRINTS" id="PR00301">
    <property type="entry name" value="HEATSHOCK70"/>
</dbReference>
<keyword evidence="8" id="KW-1185">Reference proteome</keyword>
<dbReference type="PROSITE" id="PS00297">
    <property type="entry name" value="HSP70_1"/>
    <property type="match status" value="1"/>
</dbReference>
<dbReference type="InterPro" id="IPR029047">
    <property type="entry name" value="HSP70_peptide-bd_sf"/>
</dbReference>
<dbReference type="InterPro" id="IPR018181">
    <property type="entry name" value="Heat_shock_70_CS"/>
</dbReference>
<organism evidence="7 8">
    <name type="scientific">Pristionchus mayeri</name>
    <dbReference type="NCBI Taxonomy" id="1317129"/>
    <lineage>
        <taxon>Eukaryota</taxon>
        <taxon>Metazoa</taxon>
        <taxon>Ecdysozoa</taxon>
        <taxon>Nematoda</taxon>
        <taxon>Chromadorea</taxon>
        <taxon>Rhabditida</taxon>
        <taxon>Rhabditina</taxon>
        <taxon>Diplogasteromorpha</taxon>
        <taxon>Diplogasteroidea</taxon>
        <taxon>Neodiplogasteridae</taxon>
        <taxon>Pristionchus</taxon>
    </lineage>
</organism>
<feature type="compositionally biased region" description="Basic and acidic residues" evidence="6">
    <location>
        <begin position="29"/>
        <end position="39"/>
    </location>
</feature>
<dbReference type="Pfam" id="PF00012">
    <property type="entry name" value="HSP70"/>
    <property type="match status" value="1"/>
</dbReference>
<comment type="caution">
    <text evidence="7">The sequence shown here is derived from an EMBL/GenBank/DDBJ whole genome shotgun (WGS) entry which is preliminary data.</text>
</comment>
<dbReference type="InterPro" id="IPR013126">
    <property type="entry name" value="Hsp_70_fam"/>
</dbReference>
<dbReference type="AlphaFoldDB" id="A0AAN5C8P4"/>
<dbReference type="GO" id="GO:0140662">
    <property type="term" value="F:ATP-dependent protein folding chaperone"/>
    <property type="evidence" value="ECO:0007669"/>
    <property type="project" value="InterPro"/>
</dbReference>
<dbReference type="Gene3D" id="3.30.420.40">
    <property type="match status" value="2"/>
</dbReference>
<evidence type="ECO:0000256" key="2">
    <source>
        <dbReference type="ARBA" id="ARBA00022741"/>
    </source>
</evidence>
<dbReference type="Gene3D" id="3.90.640.10">
    <property type="entry name" value="Actin, Chain A, domain 4"/>
    <property type="match status" value="1"/>
</dbReference>
<keyword evidence="3 4" id="KW-0067">ATP-binding</keyword>
<dbReference type="SUPFAM" id="SSF53067">
    <property type="entry name" value="Actin-like ATPase domain"/>
    <property type="match status" value="2"/>
</dbReference>
<dbReference type="PROSITE" id="PS01036">
    <property type="entry name" value="HSP70_3"/>
    <property type="match status" value="1"/>
</dbReference>
<dbReference type="PANTHER" id="PTHR19375">
    <property type="entry name" value="HEAT SHOCK PROTEIN 70KDA"/>
    <property type="match status" value="1"/>
</dbReference>
<evidence type="ECO:0000256" key="5">
    <source>
        <dbReference type="SAM" id="Coils"/>
    </source>
</evidence>
<reference evidence="8" key="1">
    <citation type="submission" date="2022-10" db="EMBL/GenBank/DDBJ databases">
        <title>Genome assembly of Pristionchus species.</title>
        <authorList>
            <person name="Yoshida K."/>
            <person name="Sommer R.J."/>
        </authorList>
    </citation>
    <scope>NUCLEOTIDE SEQUENCE [LARGE SCALE GENOMIC DNA]</scope>
    <source>
        <strain evidence="8">RS5460</strain>
    </source>
</reference>
<feature type="region of interest" description="Disordered" evidence="6">
    <location>
        <begin position="437"/>
        <end position="460"/>
    </location>
</feature>
<accession>A0AAN5C8P4</accession>
<feature type="compositionally biased region" description="Acidic residues" evidence="6">
    <location>
        <begin position="440"/>
        <end position="451"/>
    </location>
</feature>
<evidence type="ECO:0000256" key="6">
    <source>
        <dbReference type="SAM" id="MobiDB-lite"/>
    </source>
</evidence>
<evidence type="ECO:0000313" key="8">
    <source>
        <dbReference type="Proteomes" id="UP001328107"/>
    </source>
</evidence>
<sequence>SRTSEMPTGQRPSLFNFLRRKKRNTTPDPRPRAEEEVRRAGASQTSKETPQKPKKSTPKREATPHRGPPPAVGIDLGTTFSAIAYIDRGTPIAIKNNACHEITPSVVHFGERVLVGEDAVMQRKDASRNTIYNIKRIIGRRHDDPMIRQLALPFEIVKGTDDRAVVRVGDQMNTPEQINAHILQYMRSIAKNVLFDEPTEAVITVPANFTNAQREATKEAGRLAGLNVLQIVNEPTAAALAFSVQCREDNRMRRVLVFDLGGGTLDASLVEIEGLTTKVLASEGLTTLGGSDFDQRIYDHAIGEFRRMKINITGVDWTLMEACENAKKALSKRKETRLIHKHHGGNGFNLSRDTFNDLCMDLFEKALRVVDDVLHQANLDEGQIDEILLVGGSTRMPQIREMLAERFPDKNIRDDIEPDLAVAKGAAILAASLTHRASEVEEEDSSSDDDSTSSSSSSGDSFTLVNLLDVAPLHLGLRLDGDTCKILIPKNTPIPIAAYEFCTNANDDDLSLDIEILEGNDAQASNNATLSKVEIEVSPKPAGRNHIKVVLSIDSSGILSVSAVDMHTNKEVSVTFRSNAMDEELAMGQNRRNLERQRDQMMEQRDQMLEALAALLRIRALINSDSDNDD</sequence>
<keyword evidence="5" id="KW-0175">Coiled coil</keyword>
<name>A0AAN5C8P4_9BILA</name>
<comment type="similarity">
    <text evidence="1 4">Belongs to the heat shock protein 70 family.</text>
</comment>
<dbReference type="Gene3D" id="2.60.34.10">
    <property type="entry name" value="Substrate Binding Domain Of DNAk, Chain A, domain 1"/>
    <property type="match status" value="1"/>
</dbReference>
<dbReference type="GO" id="GO:0006950">
    <property type="term" value="P:response to stress"/>
    <property type="evidence" value="ECO:0007669"/>
    <property type="project" value="UniProtKB-ARBA"/>
</dbReference>